<organism evidence="7 8">
    <name type="scientific">Sphingobium algorifonticola</name>
    <dbReference type="NCBI Taxonomy" id="2008318"/>
    <lineage>
        <taxon>Bacteria</taxon>
        <taxon>Pseudomonadati</taxon>
        <taxon>Pseudomonadota</taxon>
        <taxon>Alphaproteobacteria</taxon>
        <taxon>Sphingomonadales</taxon>
        <taxon>Sphingomonadaceae</taxon>
        <taxon>Sphingobium</taxon>
    </lineage>
</organism>
<name>A0A437J3P1_9SPHN</name>
<dbReference type="Proteomes" id="UP000282977">
    <property type="component" value="Unassembled WGS sequence"/>
</dbReference>
<evidence type="ECO:0000313" key="8">
    <source>
        <dbReference type="Proteomes" id="UP000282977"/>
    </source>
</evidence>
<dbReference type="Pfam" id="PF00926">
    <property type="entry name" value="DHBP_synthase"/>
    <property type="match status" value="1"/>
</dbReference>
<dbReference type="Gene3D" id="3.90.870.10">
    <property type="entry name" value="DHBP synthase"/>
    <property type="match status" value="1"/>
</dbReference>
<comment type="caution">
    <text evidence="7">The sequence shown here is derived from an EMBL/GenBank/DDBJ whole genome shotgun (WGS) entry which is preliminary data.</text>
</comment>
<dbReference type="InterPro" id="IPR017945">
    <property type="entry name" value="DHBP_synth_RibB-like_a/b_dom"/>
</dbReference>
<sequence>MAAPSAAILLFERIASSCCMAVRFLVFPSPALRPMFWSAHLTFGGSASCDSKICMHWRSAVGRCRPTQDADQNEGAEIMNMLLRDRPSSRLSMLVDHDALERRGRALFVRAAKGIAAADVNLMAKHGRGLISAAMRPSRAFALGLQPMAAISPERAASPYMASVEATRCSETGISAAERALTLHVLGAPDTQPENLVTPGHIMPAVIREDAPGALELVSIALDHEGRTNGAEVIAWCDILDNEGEVASWTYAVRLARHLGCPLLVRRGNAVVDADALATSRRQPVIPVLDSGLELSHFA</sequence>
<evidence type="ECO:0000256" key="2">
    <source>
        <dbReference type="ARBA" id="ARBA00004904"/>
    </source>
</evidence>
<evidence type="ECO:0000256" key="3">
    <source>
        <dbReference type="ARBA" id="ARBA00012153"/>
    </source>
</evidence>
<keyword evidence="6" id="KW-0479">Metal-binding</keyword>
<dbReference type="SUPFAM" id="SSF55821">
    <property type="entry name" value="YrdC/RibB"/>
    <property type="match status" value="1"/>
</dbReference>
<evidence type="ECO:0000256" key="4">
    <source>
        <dbReference type="ARBA" id="ARBA00018836"/>
    </source>
</evidence>
<comment type="pathway">
    <text evidence="2">Cofactor biosynthesis; riboflavin biosynthesis; 2-hydroxy-3-oxobutyl phosphate from D-ribulose 5-phosphate: step 1/1.</text>
</comment>
<dbReference type="EMBL" id="RZUL01000010">
    <property type="protein sequence ID" value="RVT39158.1"/>
    <property type="molecule type" value="Genomic_DNA"/>
</dbReference>
<evidence type="ECO:0000256" key="5">
    <source>
        <dbReference type="ARBA" id="ARBA00022619"/>
    </source>
</evidence>
<reference evidence="7 8" key="1">
    <citation type="submission" date="2019-01" db="EMBL/GenBank/DDBJ databases">
        <authorList>
            <person name="Chen W.-M."/>
        </authorList>
    </citation>
    <scope>NUCLEOTIDE SEQUENCE [LARGE SCALE GENOMIC DNA]</scope>
    <source>
        <strain evidence="7 8">TLA-22</strain>
    </source>
</reference>
<evidence type="ECO:0000256" key="6">
    <source>
        <dbReference type="ARBA" id="ARBA00022723"/>
    </source>
</evidence>
<dbReference type="InterPro" id="IPR000422">
    <property type="entry name" value="DHBP_synthase_RibB"/>
</dbReference>
<accession>A0A437J3P1</accession>
<dbReference type="OrthoDB" id="9793111at2"/>
<dbReference type="EC" id="4.1.99.12" evidence="3"/>
<dbReference type="PANTHER" id="PTHR21327:SF18">
    <property type="entry name" value="3,4-DIHYDROXY-2-BUTANONE 4-PHOSPHATE SYNTHASE"/>
    <property type="match status" value="1"/>
</dbReference>
<comment type="function">
    <text evidence="1">Catalyzes the conversion of D-ribulose 5-phosphate to formate and 3,4-dihydroxy-2-butanone 4-phosphate.</text>
</comment>
<dbReference type="GO" id="GO:0046872">
    <property type="term" value="F:metal ion binding"/>
    <property type="evidence" value="ECO:0007669"/>
    <property type="project" value="UniProtKB-KW"/>
</dbReference>
<dbReference type="GO" id="GO:0009231">
    <property type="term" value="P:riboflavin biosynthetic process"/>
    <property type="evidence" value="ECO:0007669"/>
    <property type="project" value="UniProtKB-UniPathway"/>
</dbReference>
<protein>
    <recommendedName>
        <fullName evidence="4">3,4-dihydroxy-2-butanone 4-phosphate synthase</fullName>
        <ecNumber evidence="3">4.1.99.12</ecNumber>
    </recommendedName>
</protein>
<dbReference type="AlphaFoldDB" id="A0A437J3P1"/>
<dbReference type="GO" id="GO:0008686">
    <property type="term" value="F:3,4-dihydroxy-2-butanone-4-phosphate synthase activity"/>
    <property type="evidence" value="ECO:0007669"/>
    <property type="project" value="UniProtKB-EC"/>
</dbReference>
<keyword evidence="5" id="KW-0686">Riboflavin biosynthesis</keyword>
<gene>
    <name evidence="7" type="ORF">ENE74_16430</name>
</gene>
<dbReference type="PANTHER" id="PTHR21327">
    <property type="entry name" value="GTP CYCLOHYDROLASE II-RELATED"/>
    <property type="match status" value="1"/>
</dbReference>
<dbReference type="GO" id="GO:0005829">
    <property type="term" value="C:cytosol"/>
    <property type="evidence" value="ECO:0007669"/>
    <property type="project" value="TreeGrafter"/>
</dbReference>
<evidence type="ECO:0000313" key="7">
    <source>
        <dbReference type="EMBL" id="RVT39158.1"/>
    </source>
</evidence>
<dbReference type="UniPathway" id="UPA00275">
    <property type="reaction ID" value="UER00399"/>
</dbReference>
<evidence type="ECO:0000256" key="1">
    <source>
        <dbReference type="ARBA" id="ARBA00002284"/>
    </source>
</evidence>
<keyword evidence="8" id="KW-1185">Reference proteome</keyword>
<proteinExistence type="predicted"/>